<sequence length="393" mass="43329">MGIYAKPHTTRKASVTRKACAPQKPRVRKTELALFMSRDELPGFRDGLHCDSCGRRALSSTSKIQHKRLHYADDAPGADLFKRPHRCDWCGKDFPQKGSLTRHIASQHDKSLMAPCSKCDQRFSDRARLHRHRVSEHGHVPKKRRKDDRKIDEESHAEREEDADSEEGRHEDAARDWDSDADGDMDAEGDVDDEVALAGNQSSSSLMPQRCSLTVPMNDDLERLSAPPIDFQVIDTAPVDHLPAPAQYALGSAIFASVDTPNFAAQYHPDTIFSNPFMPGFNNASLPTLHEALDPGDDWTLPQSRMHPSSATNLNTDLPSSANFSTLTSTPLASPPLPQFPPFVDPNQLAWDVGLGESTALGDFAAAAFDDLDLPALDGFHAYTADEHGSSWD</sequence>
<feature type="region of interest" description="Disordered" evidence="8">
    <location>
        <begin position="130"/>
        <end position="188"/>
    </location>
</feature>
<dbReference type="SMART" id="SM00355">
    <property type="entry name" value="ZnF_C2H2"/>
    <property type="match status" value="3"/>
</dbReference>
<dbReference type="AlphaFoldDB" id="D8Q6J8"/>
<evidence type="ECO:0000256" key="5">
    <source>
        <dbReference type="ARBA" id="ARBA00022833"/>
    </source>
</evidence>
<evidence type="ECO:0000256" key="4">
    <source>
        <dbReference type="ARBA" id="ARBA00022771"/>
    </source>
</evidence>
<evidence type="ECO:0000256" key="1">
    <source>
        <dbReference type="ARBA" id="ARBA00004123"/>
    </source>
</evidence>
<evidence type="ECO:0000256" key="6">
    <source>
        <dbReference type="ARBA" id="ARBA00023242"/>
    </source>
</evidence>
<evidence type="ECO:0000256" key="8">
    <source>
        <dbReference type="SAM" id="MobiDB-lite"/>
    </source>
</evidence>
<evidence type="ECO:0000256" key="7">
    <source>
        <dbReference type="PROSITE-ProRule" id="PRU00042"/>
    </source>
</evidence>
<feature type="compositionally biased region" description="Acidic residues" evidence="8">
    <location>
        <begin position="179"/>
        <end position="188"/>
    </location>
</feature>
<dbReference type="Gene3D" id="3.30.160.60">
    <property type="entry name" value="Classic Zinc Finger"/>
    <property type="match status" value="1"/>
</dbReference>
<dbReference type="VEuPathDB" id="FungiDB:SCHCODRAFT_02505034"/>
<feature type="domain" description="C2H2-type" evidence="9">
    <location>
        <begin position="85"/>
        <end position="108"/>
    </location>
</feature>
<protein>
    <recommendedName>
        <fullName evidence="9">C2H2-type domain-containing protein</fullName>
    </recommendedName>
</protein>
<gene>
    <name evidence="10" type="ORF">SCHCODRAFT_235708</name>
</gene>
<dbReference type="Proteomes" id="UP000007431">
    <property type="component" value="Unassembled WGS sequence"/>
</dbReference>
<name>D8Q6J8_SCHCM</name>
<dbReference type="EMBL" id="GL377307">
    <property type="protein sequence ID" value="EFI96248.1"/>
    <property type="molecule type" value="Genomic_DNA"/>
</dbReference>
<keyword evidence="5" id="KW-0862">Zinc</keyword>
<feature type="compositionally biased region" description="Basic residues" evidence="8">
    <location>
        <begin position="130"/>
        <end position="147"/>
    </location>
</feature>
<dbReference type="Pfam" id="PF00096">
    <property type="entry name" value="zf-C2H2"/>
    <property type="match status" value="1"/>
</dbReference>
<dbReference type="HOGENOM" id="CLU_702402_0_0_1"/>
<feature type="domain" description="C2H2-type" evidence="9">
    <location>
        <begin position="48"/>
        <end position="75"/>
    </location>
</feature>
<keyword evidence="6" id="KW-0539">Nucleus</keyword>
<keyword evidence="11" id="KW-1185">Reference proteome</keyword>
<dbReference type="InterPro" id="IPR013087">
    <property type="entry name" value="Znf_C2H2_type"/>
</dbReference>
<dbReference type="RefSeq" id="XP_003031151.1">
    <property type="nucleotide sequence ID" value="XM_003031105.1"/>
</dbReference>
<dbReference type="GeneID" id="9587125"/>
<dbReference type="FunFam" id="3.30.160.60:FF:000065">
    <property type="entry name" value="B-cell CLL/lymphoma 6, member B"/>
    <property type="match status" value="1"/>
</dbReference>
<accession>D8Q6J8</accession>
<dbReference type="PROSITE" id="PS00028">
    <property type="entry name" value="ZINC_FINGER_C2H2_1"/>
    <property type="match status" value="2"/>
</dbReference>
<reference evidence="10 11" key="1">
    <citation type="journal article" date="2010" name="Nat. Biotechnol.">
        <title>Genome sequence of the model mushroom Schizophyllum commune.</title>
        <authorList>
            <person name="Ohm R.A."/>
            <person name="de Jong J.F."/>
            <person name="Lugones L.G."/>
            <person name="Aerts A."/>
            <person name="Kothe E."/>
            <person name="Stajich J.E."/>
            <person name="de Vries R.P."/>
            <person name="Record E."/>
            <person name="Levasseur A."/>
            <person name="Baker S.E."/>
            <person name="Bartholomew K.A."/>
            <person name="Coutinho P.M."/>
            <person name="Erdmann S."/>
            <person name="Fowler T.J."/>
            <person name="Gathman A.C."/>
            <person name="Lombard V."/>
            <person name="Henrissat B."/>
            <person name="Knabe N."/>
            <person name="Kuees U."/>
            <person name="Lilly W.W."/>
            <person name="Lindquist E."/>
            <person name="Lucas S."/>
            <person name="Magnuson J.K."/>
            <person name="Piumi F."/>
            <person name="Raudaskoski M."/>
            <person name="Salamov A."/>
            <person name="Schmutz J."/>
            <person name="Schwarze F.W.M.R."/>
            <person name="vanKuyk P.A."/>
            <person name="Horton J.S."/>
            <person name="Grigoriev I.V."/>
            <person name="Woesten H.A.B."/>
        </authorList>
    </citation>
    <scope>NUCLEOTIDE SEQUENCE [LARGE SCALE GENOMIC DNA]</scope>
    <source>
        <strain evidence="11">H4-8 / FGSC 9210</strain>
    </source>
</reference>
<keyword evidence="3" id="KW-0677">Repeat</keyword>
<feature type="compositionally biased region" description="Basic and acidic residues" evidence="8">
    <location>
        <begin position="166"/>
        <end position="178"/>
    </location>
</feature>
<dbReference type="InterPro" id="IPR036236">
    <property type="entry name" value="Znf_C2H2_sf"/>
</dbReference>
<evidence type="ECO:0000313" key="10">
    <source>
        <dbReference type="EMBL" id="EFI96248.1"/>
    </source>
</evidence>
<dbReference type="PANTHER" id="PTHR24394:SF29">
    <property type="entry name" value="MYONEURIN"/>
    <property type="match status" value="1"/>
</dbReference>
<organism evidence="11">
    <name type="scientific">Schizophyllum commune (strain H4-8 / FGSC 9210)</name>
    <name type="common">Split gill fungus</name>
    <dbReference type="NCBI Taxonomy" id="578458"/>
    <lineage>
        <taxon>Eukaryota</taxon>
        <taxon>Fungi</taxon>
        <taxon>Dikarya</taxon>
        <taxon>Basidiomycota</taxon>
        <taxon>Agaricomycotina</taxon>
        <taxon>Agaricomycetes</taxon>
        <taxon>Agaricomycetidae</taxon>
        <taxon>Agaricales</taxon>
        <taxon>Schizophyllaceae</taxon>
        <taxon>Schizophyllum</taxon>
    </lineage>
</organism>
<feature type="domain" description="C2H2-type" evidence="9">
    <location>
        <begin position="114"/>
        <end position="141"/>
    </location>
</feature>
<dbReference type="PROSITE" id="PS50157">
    <property type="entry name" value="ZINC_FINGER_C2H2_2"/>
    <property type="match status" value="3"/>
</dbReference>
<dbReference type="GO" id="GO:0008270">
    <property type="term" value="F:zinc ion binding"/>
    <property type="evidence" value="ECO:0007669"/>
    <property type="project" value="UniProtKB-KW"/>
</dbReference>
<evidence type="ECO:0000256" key="3">
    <source>
        <dbReference type="ARBA" id="ARBA00022737"/>
    </source>
</evidence>
<feature type="compositionally biased region" description="Basic and acidic residues" evidence="8">
    <location>
        <begin position="148"/>
        <end position="159"/>
    </location>
</feature>
<dbReference type="KEGG" id="scm:SCHCO_02505034"/>
<keyword evidence="4 7" id="KW-0863">Zinc-finger</keyword>
<comment type="subcellular location">
    <subcellularLocation>
        <location evidence="1">Nucleus</location>
    </subcellularLocation>
</comment>
<dbReference type="SUPFAM" id="SSF57667">
    <property type="entry name" value="beta-beta-alpha zinc fingers"/>
    <property type="match status" value="1"/>
</dbReference>
<dbReference type="GO" id="GO:0000981">
    <property type="term" value="F:DNA-binding transcription factor activity, RNA polymerase II-specific"/>
    <property type="evidence" value="ECO:0007669"/>
    <property type="project" value="TreeGrafter"/>
</dbReference>
<keyword evidence="2" id="KW-0479">Metal-binding</keyword>
<dbReference type="eggNOG" id="KOG1721">
    <property type="taxonomic scope" value="Eukaryota"/>
</dbReference>
<evidence type="ECO:0000259" key="9">
    <source>
        <dbReference type="PROSITE" id="PS50157"/>
    </source>
</evidence>
<evidence type="ECO:0000313" key="11">
    <source>
        <dbReference type="Proteomes" id="UP000007431"/>
    </source>
</evidence>
<evidence type="ECO:0000256" key="2">
    <source>
        <dbReference type="ARBA" id="ARBA00022723"/>
    </source>
</evidence>
<dbReference type="InParanoid" id="D8Q6J8"/>
<dbReference type="GO" id="GO:0005634">
    <property type="term" value="C:nucleus"/>
    <property type="evidence" value="ECO:0007669"/>
    <property type="project" value="UniProtKB-SubCell"/>
</dbReference>
<feature type="region of interest" description="Disordered" evidence="8">
    <location>
        <begin position="1"/>
        <end position="22"/>
    </location>
</feature>
<dbReference type="PANTHER" id="PTHR24394">
    <property type="entry name" value="ZINC FINGER PROTEIN"/>
    <property type="match status" value="1"/>
</dbReference>
<dbReference type="OrthoDB" id="654211at2759"/>
<proteinExistence type="predicted"/>